<sequence>MRYYLIALLILLSDQTTKWLVEHKMNLYESIPVIDGFFYLTSHRNRGAAFGILQDKIWLFVSITMIVIGFVVYYLWQVKDEKKPWMPTAFSLILGGAAGNLIDRIRLGEVVDFLHFQFGAYQFPIFNLADSSIVVGVFLLVLLTFASPAAEKEPLTKARDTQ</sequence>
<dbReference type="PRINTS" id="PR00781">
    <property type="entry name" value="LIPOSIGPTASE"/>
</dbReference>
<evidence type="ECO:0000256" key="9">
    <source>
        <dbReference type="HAMAP-Rule" id="MF_00161"/>
    </source>
</evidence>
<evidence type="ECO:0000256" key="7">
    <source>
        <dbReference type="ARBA" id="ARBA00022989"/>
    </source>
</evidence>
<keyword evidence="7 9" id="KW-1133">Transmembrane helix</keyword>
<feature type="active site" evidence="9">
    <location>
        <position position="112"/>
    </location>
</feature>
<feature type="transmembrane region" description="Helical" evidence="9">
    <location>
        <begin position="57"/>
        <end position="76"/>
    </location>
</feature>
<feature type="transmembrane region" description="Helical" evidence="9">
    <location>
        <begin position="125"/>
        <end position="146"/>
    </location>
</feature>
<dbReference type="UniPathway" id="UPA00665"/>
<dbReference type="NCBIfam" id="TIGR00077">
    <property type="entry name" value="lspA"/>
    <property type="match status" value="1"/>
</dbReference>
<keyword evidence="12" id="KW-1185">Reference proteome</keyword>
<keyword evidence="8 9" id="KW-0472">Membrane</keyword>
<evidence type="ECO:0000256" key="5">
    <source>
        <dbReference type="ARBA" id="ARBA00022750"/>
    </source>
</evidence>
<comment type="pathway">
    <text evidence="9">Protein modification; lipoprotein biosynthesis (signal peptide cleavage).</text>
</comment>
<protein>
    <recommendedName>
        <fullName evidence="9">Lipoprotein signal peptidase</fullName>
        <ecNumber evidence="9">3.4.23.36</ecNumber>
    </recommendedName>
    <alternativeName>
        <fullName evidence="9">Prolipoprotein signal peptidase</fullName>
    </alternativeName>
    <alternativeName>
        <fullName evidence="9">Signal peptidase II</fullName>
        <shortName evidence="9">SPase II</shortName>
    </alternativeName>
</protein>
<name>A0A8I1A4B1_THEIN</name>
<dbReference type="GO" id="GO:0004190">
    <property type="term" value="F:aspartic-type endopeptidase activity"/>
    <property type="evidence" value="ECO:0007669"/>
    <property type="project" value="UniProtKB-UniRule"/>
</dbReference>
<comment type="subcellular location">
    <subcellularLocation>
        <location evidence="9">Cell membrane</location>
        <topology evidence="9">Multi-pass membrane protein</topology>
    </subcellularLocation>
</comment>
<accession>A0A8I1A4B1</accession>
<dbReference type="EMBL" id="JAECVW010000001">
    <property type="protein sequence ID" value="MBH8594233.1"/>
    <property type="molecule type" value="Genomic_DNA"/>
</dbReference>
<organism evidence="11 12">
    <name type="scientific">Thermoactinomyces intermedius</name>
    <dbReference type="NCBI Taxonomy" id="2024"/>
    <lineage>
        <taxon>Bacteria</taxon>
        <taxon>Bacillati</taxon>
        <taxon>Bacillota</taxon>
        <taxon>Bacilli</taxon>
        <taxon>Bacillales</taxon>
        <taxon>Thermoactinomycetaceae</taxon>
        <taxon>Thermoactinomyces</taxon>
    </lineage>
</organism>
<evidence type="ECO:0000313" key="11">
    <source>
        <dbReference type="EMBL" id="MBH8594233.1"/>
    </source>
</evidence>
<keyword evidence="5 9" id="KW-0064">Aspartyl protease</keyword>
<dbReference type="InterPro" id="IPR001872">
    <property type="entry name" value="Peptidase_A8"/>
</dbReference>
<dbReference type="RefSeq" id="WP_181730811.1">
    <property type="nucleotide sequence ID" value="NZ_JACEIR010000001.1"/>
</dbReference>
<comment type="catalytic activity">
    <reaction evidence="9">
        <text>Release of signal peptides from bacterial membrane prolipoproteins. Hydrolyzes -Xaa-Yaa-Zaa-|-(S,diacylglyceryl)Cys-, in which Xaa is hydrophobic (preferably Leu), and Yaa (Ala or Ser) and Zaa (Gly or Ala) have small, neutral side chains.</text>
        <dbReference type="EC" id="3.4.23.36"/>
    </reaction>
</comment>
<evidence type="ECO:0000256" key="4">
    <source>
        <dbReference type="ARBA" id="ARBA00022692"/>
    </source>
</evidence>
<dbReference type="GO" id="GO:0006508">
    <property type="term" value="P:proteolysis"/>
    <property type="evidence" value="ECO:0007669"/>
    <property type="project" value="UniProtKB-KW"/>
</dbReference>
<keyword evidence="4 9" id="KW-0812">Transmembrane</keyword>
<evidence type="ECO:0000256" key="6">
    <source>
        <dbReference type="ARBA" id="ARBA00022801"/>
    </source>
</evidence>
<evidence type="ECO:0000256" key="10">
    <source>
        <dbReference type="RuleBase" id="RU004181"/>
    </source>
</evidence>
<evidence type="ECO:0000256" key="2">
    <source>
        <dbReference type="ARBA" id="ARBA00022475"/>
    </source>
</evidence>
<comment type="caution">
    <text evidence="11">The sequence shown here is derived from an EMBL/GenBank/DDBJ whole genome shotgun (WGS) entry which is preliminary data.</text>
</comment>
<proteinExistence type="inferred from homology"/>
<evidence type="ECO:0000256" key="3">
    <source>
        <dbReference type="ARBA" id="ARBA00022670"/>
    </source>
</evidence>
<dbReference type="PANTHER" id="PTHR33695">
    <property type="entry name" value="LIPOPROTEIN SIGNAL PEPTIDASE"/>
    <property type="match status" value="1"/>
</dbReference>
<keyword evidence="6 9" id="KW-0378">Hydrolase</keyword>
<dbReference type="EC" id="3.4.23.36" evidence="9"/>
<dbReference type="AlphaFoldDB" id="A0A8I1A4B1"/>
<feature type="transmembrane region" description="Helical" evidence="9">
    <location>
        <begin position="88"/>
        <end position="105"/>
    </location>
</feature>
<dbReference type="Pfam" id="PF01252">
    <property type="entry name" value="Peptidase_A8"/>
    <property type="match status" value="1"/>
</dbReference>
<feature type="active site" evidence="9">
    <location>
        <position position="130"/>
    </location>
</feature>
<gene>
    <name evidence="9 11" type="primary">lspA</name>
    <name evidence="11" type="ORF">I8U20_02710</name>
</gene>
<comment type="caution">
    <text evidence="9">Lacks conserved residue(s) required for the propagation of feature annotation.</text>
</comment>
<dbReference type="HAMAP" id="MF_00161">
    <property type="entry name" value="LspA"/>
    <property type="match status" value="1"/>
</dbReference>
<evidence type="ECO:0000313" key="12">
    <source>
        <dbReference type="Proteomes" id="UP000633619"/>
    </source>
</evidence>
<reference evidence="11 12" key="1">
    <citation type="submission" date="2020-12" db="EMBL/GenBank/DDBJ databases">
        <title>WGS of Thermoactinomyces spp.</title>
        <authorList>
            <person name="Cheng K."/>
        </authorList>
    </citation>
    <scope>NUCLEOTIDE SEQUENCE [LARGE SCALE GENOMIC DNA]</scope>
    <source>
        <strain evidence="12">CICC 10671\DSM 43846</strain>
    </source>
</reference>
<keyword evidence="2 9" id="KW-1003">Cell membrane</keyword>
<dbReference type="Proteomes" id="UP000633619">
    <property type="component" value="Unassembled WGS sequence"/>
</dbReference>
<comment type="similarity">
    <text evidence="1 9 10">Belongs to the peptidase A8 family.</text>
</comment>
<keyword evidence="3 9" id="KW-0645">Protease</keyword>
<dbReference type="GO" id="GO:0005886">
    <property type="term" value="C:plasma membrane"/>
    <property type="evidence" value="ECO:0007669"/>
    <property type="project" value="UniProtKB-SubCell"/>
</dbReference>
<evidence type="ECO:0000256" key="1">
    <source>
        <dbReference type="ARBA" id="ARBA00006139"/>
    </source>
</evidence>
<comment type="function">
    <text evidence="9">This protein specifically catalyzes the removal of signal peptides from prolipoproteins.</text>
</comment>
<evidence type="ECO:0000256" key="8">
    <source>
        <dbReference type="ARBA" id="ARBA00023136"/>
    </source>
</evidence>
<dbReference type="PANTHER" id="PTHR33695:SF1">
    <property type="entry name" value="LIPOPROTEIN SIGNAL PEPTIDASE"/>
    <property type="match status" value="1"/>
</dbReference>